<accession>A0A7N2RBJ1</accession>
<feature type="domain" description="TIR" evidence="5">
    <location>
        <begin position="18"/>
        <end position="183"/>
    </location>
</feature>
<evidence type="ECO:0000313" key="7">
    <source>
        <dbReference type="Proteomes" id="UP000594261"/>
    </source>
</evidence>
<dbReference type="PROSITE" id="PS50104">
    <property type="entry name" value="TIR"/>
    <property type="match status" value="1"/>
</dbReference>
<dbReference type="Pfam" id="PF00931">
    <property type="entry name" value="NB-ARC"/>
    <property type="match status" value="1"/>
</dbReference>
<dbReference type="SUPFAM" id="SSF46785">
    <property type="entry name" value="Winged helix' DNA-binding domain"/>
    <property type="match status" value="1"/>
</dbReference>
<dbReference type="InterPro" id="IPR058192">
    <property type="entry name" value="WHD_ROQ1-like"/>
</dbReference>
<dbReference type="EMBL" id="LRBV02000010">
    <property type="status" value="NOT_ANNOTATED_CDS"/>
    <property type="molecule type" value="Genomic_DNA"/>
</dbReference>
<dbReference type="EnsemblPlants" id="QL10p002749:mrna">
    <property type="protein sequence ID" value="QL10p002749:mrna"/>
    <property type="gene ID" value="QL10p002749"/>
</dbReference>
<dbReference type="InterPro" id="IPR042197">
    <property type="entry name" value="Apaf_helical"/>
</dbReference>
<sequence>MAFPINQGDAFSSSTRQWDYDVFLSFRGEDTRNGFTGHLYQALCDNGINTFVDNDLERGEQISVELVKAIKSSMISIIIFSQNYAFSAWCLDELVEILNCKQNGQLVLPVFYKVDPSEVRKQQGKFKVALAKHENKFKDNIEKVLRWRAALNEAASLSGWHYEDGGPEYKFIQQIIENISYTKLNGRQLFVAKYPVGLNSRAKAIELLLDIKVNDVRMVGIHGLGGIGKTTIAKAIYNRIFEHFEGSCFLENVRENSRTNDGSRVLITTRDAHLLATLEKDCTTYKVKELDKREALELFNQHAFRGNKLEEDYFELANQVIRYAGGLPLALTIIGSDLCGRKKSEWKGAIHQYGKIPKGDVHEILKVSYDGLEETEKDIFLDIACFFKGRDNNYVVNILDACNLYPTFGIPNLVNKCLITIGYDGKLWMHDLVQQMGREIVRQESPKILKKRSRLWHYEDSLEVLTESKGSDKIQGLMLDLPNPITVQLHAKAFRKMKNLKFLIVRNVLISEELKYLPNGLKLLEWHQYPFSLPSNYCLQQLVVLEMPRSCIRLEKLFKQGFQYQNMKSINLRECASIRKLPDLCAPNLETLDISGCENLIEVHEAIGSLDKLKIWYFMDCKKLQILPSSLRMKSLECFSLCYCISIEKFPNIHPEMKCSRLYLSDSNIREWPLSLGYLIRALTELYIDNCQDLGDFLVRCSGYEFTNLRELQVWKCDGNIIESHILMKPDSFPSLKYLDLDGCSIVTIPRSISRFTRLRDLSMCYCKKLQEIPRLPQSIISVSVTDCILLDMSSSCRLLNQFGEIYMNPSFSDDGCCRLDLPRIEIPKGFKLNHQSDGNSVSFVVGREFQKLILCFAFGSMEVEYTKATCFVVSTNGFSKEETIGFKKIKGGSEHLYLGLVRLRKWNESNPSEQNHVTITVEIKYCHAISSSYDPKITWLGVHVNCICCPQNMACFTHPSARHGCGSSLVPDDIDHHSFPSDVGFSDRLDLGSSSVAQAFDNNDSDFNLFPTSKKTRTS</sequence>
<name>A0A7N2RBJ1_QUELO</name>
<dbReference type="OMA" id="KEHAWES"/>
<dbReference type="SUPFAM" id="SSF52540">
    <property type="entry name" value="P-loop containing nucleoside triphosphate hydrolases"/>
    <property type="match status" value="1"/>
</dbReference>
<proteinExistence type="predicted"/>
<evidence type="ECO:0000256" key="4">
    <source>
        <dbReference type="ARBA" id="ARBA00023027"/>
    </source>
</evidence>
<keyword evidence="3" id="KW-0611">Plant defense</keyword>
<evidence type="ECO:0000256" key="3">
    <source>
        <dbReference type="ARBA" id="ARBA00022821"/>
    </source>
</evidence>
<dbReference type="Gene3D" id="3.40.50.300">
    <property type="entry name" value="P-loop containing nucleotide triphosphate hydrolases"/>
    <property type="match status" value="1"/>
</dbReference>
<dbReference type="Gene3D" id="3.80.10.10">
    <property type="entry name" value="Ribonuclease Inhibitor"/>
    <property type="match status" value="2"/>
</dbReference>
<dbReference type="FunFam" id="3.40.50.10140:FF:000007">
    <property type="entry name" value="Disease resistance protein (TIR-NBS-LRR class)"/>
    <property type="match status" value="1"/>
</dbReference>
<keyword evidence="1" id="KW-0433">Leucine-rich repeat</keyword>
<dbReference type="Gramene" id="QL10p002749:mrna">
    <property type="protein sequence ID" value="QL10p002749:mrna"/>
    <property type="gene ID" value="QL10p002749"/>
</dbReference>
<dbReference type="Proteomes" id="UP000594261">
    <property type="component" value="Chromosome 10"/>
</dbReference>
<evidence type="ECO:0000313" key="6">
    <source>
        <dbReference type="EnsemblPlants" id="QL10p002749:mrna"/>
    </source>
</evidence>
<reference evidence="6 7" key="1">
    <citation type="journal article" date="2016" name="G3 (Bethesda)">
        <title>First Draft Assembly and Annotation of the Genome of a California Endemic Oak Quercus lobata Nee (Fagaceae).</title>
        <authorList>
            <person name="Sork V.L."/>
            <person name="Fitz-Gibbon S.T."/>
            <person name="Puiu D."/>
            <person name="Crepeau M."/>
            <person name="Gugger P.F."/>
            <person name="Sherman R."/>
            <person name="Stevens K."/>
            <person name="Langley C.H."/>
            <person name="Pellegrini M."/>
            <person name="Salzberg S.L."/>
        </authorList>
    </citation>
    <scope>NUCLEOTIDE SEQUENCE [LARGE SCALE GENOMIC DNA]</scope>
    <source>
        <strain evidence="6 7">cv. SW786</strain>
    </source>
</reference>
<dbReference type="PANTHER" id="PTHR11017">
    <property type="entry name" value="LEUCINE-RICH REPEAT-CONTAINING PROTEIN"/>
    <property type="match status" value="1"/>
</dbReference>
<protein>
    <recommendedName>
        <fullName evidence="5">TIR domain-containing protein</fullName>
    </recommendedName>
</protein>
<dbReference type="InterPro" id="IPR027417">
    <property type="entry name" value="P-loop_NTPase"/>
</dbReference>
<dbReference type="InParanoid" id="A0A7N2RBJ1"/>
<keyword evidence="4" id="KW-0520">NAD</keyword>
<dbReference type="GO" id="GO:0007165">
    <property type="term" value="P:signal transduction"/>
    <property type="evidence" value="ECO:0007669"/>
    <property type="project" value="InterPro"/>
</dbReference>
<keyword evidence="7" id="KW-1185">Reference proteome</keyword>
<reference evidence="6" key="2">
    <citation type="submission" date="2021-01" db="UniProtKB">
        <authorList>
            <consortium name="EnsemblPlants"/>
        </authorList>
    </citation>
    <scope>IDENTIFICATION</scope>
</reference>
<dbReference type="GO" id="GO:0006952">
    <property type="term" value="P:defense response"/>
    <property type="evidence" value="ECO:0007669"/>
    <property type="project" value="UniProtKB-KW"/>
</dbReference>
<evidence type="ECO:0000256" key="1">
    <source>
        <dbReference type="ARBA" id="ARBA00022614"/>
    </source>
</evidence>
<dbReference type="InterPro" id="IPR036390">
    <property type="entry name" value="WH_DNA-bd_sf"/>
</dbReference>
<dbReference type="InterPro" id="IPR032675">
    <property type="entry name" value="LRR_dom_sf"/>
</dbReference>
<dbReference type="AlphaFoldDB" id="A0A7N2RBJ1"/>
<dbReference type="SUPFAM" id="SSF52058">
    <property type="entry name" value="L domain-like"/>
    <property type="match status" value="1"/>
</dbReference>
<dbReference type="GO" id="GO:0043531">
    <property type="term" value="F:ADP binding"/>
    <property type="evidence" value="ECO:0007669"/>
    <property type="project" value="InterPro"/>
</dbReference>
<dbReference type="Gene3D" id="1.10.8.430">
    <property type="entry name" value="Helical domain of apoptotic protease-activating factors"/>
    <property type="match status" value="1"/>
</dbReference>
<evidence type="ECO:0000256" key="2">
    <source>
        <dbReference type="ARBA" id="ARBA00022737"/>
    </source>
</evidence>
<dbReference type="PRINTS" id="PR00364">
    <property type="entry name" value="DISEASERSIST"/>
</dbReference>
<dbReference type="SMART" id="SM00255">
    <property type="entry name" value="TIR"/>
    <property type="match status" value="1"/>
</dbReference>
<dbReference type="InterPro" id="IPR001611">
    <property type="entry name" value="Leu-rich_rpt"/>
</dbReference>
<dbReference type="Pfam" id="PF23282">
    <property type="entry name" value="WHD_ROQ1"/>
    <property type="match status" value="1"/>
</dbReference>
<dbReference type="FunCoup" id="A0A7N2RBJ1">
    <property type="interactions" value="414"/>
</dbReference>
<dbReference type="PANTHER" id="PTHR11017:SF570">
    <property type="entry name" value="DISEASE RESISTANCE PROTEIN (TIR-NBS CLASS)-RELATED"/>
    <property type="match status" value="1"/>
</dbReference>
<dbReference type="Pfam" id="PF00560">
    <property type="entry name" value="LRR_1"/>
    <property type="match status" value="1"/>
</dbReference>
<dbReference type="InterPro" id="IPR002182">
    <property type="entry name" value="NB-ARC"/>
</dbReference>
<dbReference type="Gene3D" id="3.40.50.10140">
    <property type="entry name" value="Toll/interleukin-1 receptor homology (TIR) domain"/>
    <property type="match status" value="1"/>
</dbReference>
<dbReference type="SUPFAM" id="SSF52200">
    <property type="entry name" value="Toll/Interleukin receptor TIR domain"/>
    <property type="match status" value="1"/>
</dbReference>
<organism evidence="6 7">
    <name type="scientific">Quercus lobata</name>
    <name type="common">Valley oak</name>
    <dbReference type="NCBI Taxonomy" id="97700"/>
    <lineage>
        <taxon>Eukaryota</taxon>
        <taxon>Viridiplantae</taxon>
        <taxon>Streptophyta</taxon>
        <taxon>Embryophyta</taxon>
        <taxon>Tracheophyta</taxon>
        <taxon>Spermatophyta</taxon>
        <taxon>Magnoliopsida</taxon>
        <taxon>eudicotyledons</taxon>
        <taxon>Gunneridae</taxon>
        <taxon>Pentapetalae</taxon>
        <taxon>rosids</taxon>
        <taxon>fabids</taxon>
        <taxon>Fagales</taxon>
        <taxon>Fagaceae</taxon>
        <taxon>Quercus</taxon>
    </lineage>
</organism>
<evidence type="ECO:0000259" key="5">
    <source>
        <dbReference type="PROSITE" id="PS50104"/>
    </source>
</evidence>
<dbReference type="Pfam" id="PF01582">
    <property type="entry name" value="TIR"/>
    <property type="match status" value="1"/>
</dbReference>
<dbReference type="InterPro" id="IPR035897">
    <property type="entry name" value="Toll_tir_struct_dom_sf"/>
</dbReference>
<dbReference type="InterPro" id="IPR000157">
    <property type="entry name" value="TIR_dom"/>
</dbReference>
<dbReference type="InterPro" id="IPR044974">
    <property type="entry name" value="Disease_R_plants"/>
</dbReference>
<keyword evidence="2" id="KW-0677">Repeat</keyword>